<accession>A0A3S5CIP4</accession>
<name>A0A3S5CIP4_9PLAT</name>
<evidence type="ECO:0000313" key="3">
    <source>
        <dbReference type="Proteomes" id="UP000784294"/>
    </source>
</evidence>
<gene>
    <name evidence="2" type="ORF">PXEA_LOCUS4888</name>
</gene>
<proteinExistence type="predicted"/>
<sequence>MQGRLDDQRNDNLMNRLDDRVEDCLEHRPDIRQDRPLDDCLQDSLQDHVDLLEDRLGCLDDNLEERLDDQRNDNLINRLDGSLDDLLNDRPGEPPEDHRDDRSSHGEQVSGVKQHMREVRSELRALADCMRTGQHLMVLVALSDTVSGRCRQVGRAEEDLWRRLRLLEWLGAPRLAGDQVRLSRGDVLSGDQVSWRIWFTDKTKMANLFEILDITCAEFGRQ</sequence>
<evidence type="ECO:0000313" key="2">
    <source>
        <dbReference type="EMBL" id="VEL11448.1"/>
    </source>
</evidence>
<feature type="compositionally biased region" description="Basic and acidic residues" evidence="1">
    <location>
        <begin position="87"/>
        <end position="105"/>
    </location>
</feature>
<comment type="caution">
    <text evidence="2">The sequence shown here is derived from an EMBL/GenBank/DDBJ whole genome shotgun (WGS) entry which is preliminary data.</text>
</comment>
<keyword evidence="3" id="KW-1185">Reference proteome</keyword>
<dbReference type="AlphaFoldDB" id="A0A3S5CIP4"/>
<feature type="region of interest" description="Disordered" evidence="1">
    <location>
        <begin position="81"/>
        <end position="115"/>
    </location>
</feature>
<dbReference type="EMBL" id="CAAALY010011820">
    <property type="protein sequence ID" value="VEL11448.1"/>
    <property type="molecule type" value="Genomic_DNA"/>
</dbReference>
<dbReference type="Proteomes" id="UP000784294">
    <property type="component" value="Unassembled WGS sequence"/>
</dbReference>
<protein>
    <submittedName>
        <fullName evidence="2">Uncharacterized protein</fullName>
    </submittedName>
</protein>
<evidence type="ECO:0000256" key="1">
    <source>
        <dbReference type="SAM" id="MobiDB-lite"/>
    </source>
</evidence>
<organism evidence="2 3">
    <name type="scientific">Protopolystoma xenopodis</name>
    <dbReference type="NCBI Taxonomy" id="117903"/>
    <lineage>
        <taxon>Eukaryota</taxon>
        <taxon>Metazoa</taxon>
        <taxon>Spiralia</taxon>
        <taxon>Lophotrochozoa</taxon>
        <taxon>Platyhelminthes</taxon>
        <taxon>Monogenea</taxon>
        <taxon>Polyopisthocotylea</taxon>
        <taxon>Polystomatidea</taxon>
        <taxon>Polystomatidae</taxon>
        <taxon>Protopolystoma</taxon>
    </lineage>
</organism>
<reference evidence="2" key="1">
    <citation type="submission" date="2018-11" db="EMBL/GenBank/DDBJ databases">
        <authorList>
            <consortium name="Pathogen Informatics"/>
        </authorList>
    </citation>
    <scope>NUCLEOTIDE SEQUENCE</scope>
</reference>